<feature type="repeat" description="ANK" evidence="3">
    <location>
        <begin position="155"/>
        <end position="187"/>
    </location>
</feature>
<evidence type="ECO:0000256" key="3">
    <source>
        <dbReference type="PROSITE-ProRule" id="PRU00023"/>
    </source>
</evidence>
<dbReference type="PROSITE" id="PS50206">
    <property type="entry name" value="RHODANESE_3"/>
    <property type="match status" value="1"/>
</dbReference>
<dbReference type="InterPro" id="IPR036873">
    <property type="entry name" value="Rhodanese-like_dom_sf"/>
</dbReference>
<evidence type="ECO:0000313" key="5">
    <source>
        <dbReference type="EMBL" id="KAB0584355.1"/>
    </source>
</evidence>
<proteinExistence type="predicted"/>
<dbReference type="SMART" id="SM00248">
    <property type="entry name" value="ANK"/>
    <property type="match status" value="3"/>
</dbReference>
<dbReference type="InterPro" id="IPR050889">
    <property type="entry name" value="Dendritic_Spine_Reg/Scaffold"/>
</dbReference>
<keyword evidence="2 3" id="KW-0040">ANK repeat</keyword>
<dbReference type="SUPFAM" id="SSF52821">
    <property type="entry name" value="Rhodanese/Cell cycle control phosphatase"/>
    <property type="match status" value="1"/>
</dbReference>
<dbReference type="Gene3D" id="3.40.250.10">
    <property type="entry name" value="Rhodanese-like domain"/>
    <property type="match status" value="1"/>
</dbReference>
<feature type="domain" description="Rhodanese" evidence="4">
    <location>
        <begin position="20"/>
        <end position="108"/>
    </location>
</feature>
<sequence>MNERPFHRLTAAQAGAWLQARPDALLLDAREARHHAMSHLAGCTRLDGRNHEALLMRERKSRPVFIYCCHGNASQTWAGMFADFGFTEVADLIGGWSAVDGGGRLHGPQPLEAVFPAAPTTASTTTAPRPVPAGLAAWLTAQGFDPSDPAAPGPHGNTPLMHAAWRGAHHVLDELLALDVPLDATNADGNNALWLACVNGEPGLIRALAARGVPLDHANLTGATALMYAASAGKAEVVATLLALGADPHRRTQDDFSALDMAATLECLRLLRTATRQAA</sequence>
<evidence type="ECO:0000313" key="6">
    <source>
        <dbReference type="Proteomes" id="UP000430120"/>
    </source>
</evidence>
<accession>A0A643FFH0</accession>
<organism evidence="5 6">
    <name type="scientific">Ideonella dechloratans</name>
    <dbReference type="NCBI Taxonomy" id="36863"/>
    <lineage>
        <taxon>Bacteria</taxon>
        <taxon>Pseudomonadati</taxon>
        <taxon>Pseudomonadota</taxon>
        <taxon>Betaproteobacteria</taxon>
        <taxon>Burkholderiales</taxon>
        <taxon>Sphaerotilaceae</taxon>
        <taxon>Ideonella</taxon>
    </lineage>
</organism>
<evidence type="ECO:0000256" key="2">
    <source>
        <dbReference type="ARBA" id="ARBA00023043"/>
    </source>
</evidence>
<dbReference type="PROSITE" id="PS50088">
    <property type="entry name" value="ANK_REPEAT"/>
    <property type="match status" value="2"/>
</dbReference>
<dbReference type="SUPFAM" id="SSF48403">
    <property type="entry name" value="Ankyrin repeat"/>
    <property type="match status" value="1"/>
</dbReference>
<dbReference type="PANTHER" id="PTHR24166">
    <property type="entry name" value="ROLLING PEBBLES, ISOFORM B"/>
    <property type="match status" value="1"/>
</dbReference>
<keyword evidence="6" id="KW-1185">Reference proteome</keyword>
<dbReference type="PANTHER" id="PTHR24166:SF48">
    <property type="entry name" value="PROTEIN VAPYRIN"/>
    <property type="match status" value="1"/>
</dbReference>
<dbReference type="RefSeq" id="WP_151122644.1">
    <property type="nucleotide sequence ID" value="NZ_CP088081.1"/>
</dbReference>
<dbReference type="InterPro" id="IPR002110">
    <property type="entry name" value="Ankyrin_rpt"/>
</dbReference>
<protein>
    <recommendedName>
        <fullName evidence="4">Rhodanese domain-containing protein</fullName>
    </recommendedName>
</protein>
<dbReference type="SMART" id="SM00450">
    <property type="entry name" value="RHOD"/>
    <property type="match status" value="1"/>
</dbReference>
<dbReference type="InterPro" id="IPR036770">
    <property type="entry name" value="Ankyrin_rpt-contain_sf"/>
</dbReference>
<gene>
    <name evidence="5" type="ORF">F7Q92_03825</name>
</gene>
<dbReference type="Gene3D" id="1.25.40.20">
    <property type="entry name" value="Ankyrin repeat-containing domain"/>
    <property type="match status" value="1"/>
</dbReference>
<reference evidence="5 6" key="1">
    <citation type="submission" date="2019-09" db="EMBL/GenBank/DDBJ databases">
        <title>Draft genome sequences of 48 bacterial type strains from the CCUG.</title>
        <authorList>
            <person name="Tunovic T."/>
            <person name="Pineiro-Iglesias B."/>
            <person name="Unosson C."/>
            <person name="Inganas E."/>
            <person name="Ohlen M."/>
            <person name="Cardew S."/>
            <person name="Jensie-Markopoulos S."/>
            <person name="Salva-Serra F."/>
            <person name="Jaen-Luchoro D."/>
            <person name="Karlsson R."/>
            <person name="Svensson-Stadler L."/>
            <person name="Chun J."/>
            <person name="Moore E."/>
        </authorList>
    </citation>
    <scope>NUCLEOTIDE SEQUENCE [LARGE SCALE GENOMIC DNA]</scope>
    <source>
        <strain evidence="5 6">CCUG 30977</strain>
    </source>
</reference>
<dbReference type="AlphaFoldDB" id="A0A643FFH0"/>
<evidence type="ECO:0000256" key="1">
    <source>
        <dbReference type="ARBA" id="ARBA00022737"/>
    </source>
</evidence>
<dbReference type="PROSITE" id="PS50297">
    <property type="entry name" value="ANK_REP_REGION"/>
    <property type="match status" value="1"/>
</dbReference>
<dbReference type="Proteomes" id="UP000430120">
    <property type="component" value="Unassembled WGS sequence"/>
</dbReference>
<dbReference type="Pfam" id="PF12796">
    <property type="entry name" value="Ank_2"/>
    <property type="match status" value="1"/>
</dbReference>
<dbReference type="InterPro" id="IPR001763">
    <property type="entry name" value="Rhodanese-like_dom"/>
</dbReference>
<feature type="repeat" description="ANK" evidence="3">
    <location>
        <begin position="221"/>
        <end position="253"/>
    </location>
</feature>
<comment type="caution">
    <text evidence="5">The sequence shown here is derived from an EMBL/GenBank/DDBJ whole genome shotgun (WGS) entry which is preliminary data.</text>
</comment>
<evidence type="ECO:0000259" key="4">
    <source>
        <dbReference type="PROSITE" id="PS50206"/>
    </source>
</evidence>
<dbReference type="Pfam" id="PF00581">
    <property type="entry name" value="Rhodanese"/>
    <property type="match status" value="1"/>
</dbReference>
<keyword evidence="1" id="KW-0677">Repeat</keyword>
<dbReference type="OrthoDB" id="9811849at2"/>
<name>A0A643FFH0_IDEDE</name>
<dbReference type="EMBL" id="VZPB01000006">
    <property type="protein sequence ID" value="KAB0584355.1"/>
    <property type="molecule type" value="Genomic_DNA"/>
</dbReference>